<keyword evidence="9" id="KW-0456">Lyase</keyword>
<dbReference type="GO" id="GO:0030570">
    <property type="term" value="F:pectate lyase activity"/>
    <property type="evidence" value="ECO:0007669"/>
    <property type="project" value="UniProtKB-EC"/>
</dbReference>
<evidence type="ECO:0000256" key="2">
    <source>
        <dbReference type="ARBA" id="ARBA00001913"/>
    </source>
</evidence>
<keyword evidence="8" id="KW-0106">Calcium</keyword>
<evidence type="ECO:0000313" key="13">
    <source>
        <dbReference type="EMBL" id="RMX62163.1"/>
    </source>
</evidence>
<dbReference type="EMBL" id="QLLG01000804">
    <property type="protein sequence ID" value="RMX62163.1"/>
    <property type="molecule type" value="Genomic_DNA"/>
</dbReference>
<evidence type="ECO:0000256" key="5">
    <source>
        <dbReference type="ARBA" id="ARBA00012272"/>
    </source>
</evidence>
<comment type="function">
    <text evidence="10">Pectinolytic enzyme consist of four classes of enzymes: pectin lyase, polygalacturonase, pectin methylesterase and rhamnogalacturonase. Among pectinolytic enzymes, pectin lyase is the most important in depolymerization of pectin, since it cleaves internal glycosidic bonds of highly methylated pectins. Favors pectate, the anion, over pectin, the methyl ester.</text>
</comment>
<dbReference type="InterPro" id="IPR012334">
    <property type="entry name" value="Pectin_lyas_fold"/>
</dbReference>
<dbReference type="Proteomes" id="UP000282087">
    <property type="component" value="Unassembled WGS sequence"/>
</dbReference>
<evidence type="ECO:0000313" key="14">
    <source>
        <dbReference type="EMBL" id="RQM16236.1"/>
    </source>
</evidence>
<dbReference type="STRING" id="542832.A0A3M6V885"/>
<feature type="signal peptide" evidence="12">
    <location>
        <begin position="1"/>
        <end position="18"/>
    </location>
</feature>
<evidence type="ECO:0000256" key="9">
    <source>
        <dbReference type="ARBA" id="ARBA00023239"/>
    </source>
</evidence>
<dbReference type="PANTHER" id="PTHR33407:SF9">
    <property type="entry name" value="PECTATE LYASE F-RELATED"/>
    <property type="match status" value="1"/>
</dbReference>
<dbReference type="AlphaFoldDB" id="A0A3M6V885"/>
<dbReference type="VEuPathDB" id="FungiDB:DD237_003014"/>
<evidence type="ECO:0000313" key="15">
    <source>
        <dbReference type="Proteomes" id="UP000282087"/>
    </source>
</evidence>
<evidence type="ECO:0000256" key="6">
    <source>
        <dbReference type="ARBA" id="ARBA00022525"/>
    </source>
</evidence>
<comment type="cofactor">
    <cofactor evidence="2">
        <name>Ca(2+)</name>
        <dbReference type="ChEBI" id="CHEBI:29108"/>
    </cofactor>
</comment>
<dbReference type="InterPro" id="IPR011050">
    <property type="entry name" value="Pectin_lyase_fold/virulence"/>
</dbReference>
<accession>A0A3M6V885</accession>
<name>A0A3M6V885_9STRA</name>
<dbReference type="PANTHER" id="PTHR33407">
    <property type="entry name" value="PECTATE LYASE F-RELATED"/>
    <property type="match status" value="1"/>
</dbReference>
<dbReference type="GO" id="GO:0045490">
    <property type="term" value="P:pectin catabolic process"/>
    <property type="evidence" value="ECO:0007669"/>
    <property type="project" value="TreeGrafter"/>
</dbReference>
<evidence type="ECO:0000256" key="1">
    <source>
        <dbReference type="ARBA" id="ARBA00000695"/>
    </source>
</evidence>
<evidence type="ECO:0000256" key="3">
    <source>
        <dbReference type="ARBA" id="ARBA00004613"/>
    </source>
</evidence>
<keyword evidence="6" id="KW-0964">Secreted</keyword>
<organism evidence="13 15">
    <name type="scientific">Peronospora effusa</name>
    <dbReference type="NCBI Taxonomy" id="542832"/>
    <lineage>
        <taxon>Eukaryota</taxon>
        <taxon>Sar</taxon>
        <taxon>Stramenopiles</taxon>
        <taxon>Oomycota</taxon>
        <taxon>Peronosporomycetes</taxon>
        <taxon>Peronosporales</taxon>
        <taxon>Peronosporaceae</taxon>
        <taxon>Peronospora</taxon>
    </lineage>
</organism>
<gene>
    <name evidence="14" type="ORF">DD237_003014</name>
    <name evidence="13" type="ORF">DD238_003606</name>
</gene>
<evidence type="ECO:0000256" key="7">
    <source>
        <dbReference type="ARBA" id="ARBA00022729"/>
    </source>
</evidence>
<sequence>MRGLIGILLASYTLTTQAIETTDKRTFDSLDLQDGGRKLIREQVDMRLLQADTNSESGCNVPSSVGTEVITEPISVGQFSPFDGGFKTYKRDVAFESGALMTRENAVFVVQAGGLLRNVIISGGGGVFCEMNNCRLDQVWFKDSVQGALHINSGTGITTINGGGALNVAGSVVFGQGSGTVVVSGGFCMENSGMLFDSCGWCGPVMRAVVVDGLLSVNPTAELIRMNSNYKDCGTIAQTTVLTATDNYELCTQFEGGAVPAKVGSGASPPVCAITSAVTVRSP</sequence>
<dbReference type="GO" id="GO:0005576">
    <property type="term" value="C:extracellular region"/>
    <property type="evidence" value="ECO:0007669"/>
    <property type="project" value="UniProtKB-SubCell"/>
</dbReference>
<keyword evidence="15" id="KW-1185">Reference proteome</keyword>
<evidence type="ECO:0000256" key="12">
    <source>
        <dbReference type="SAM" id="SignalP"/>
    </source>
</evidence>
<dbReference type="SUPFAM" id="SSF51126">
    <property type="entry name" value="Pectin lyase-like"/>
    <property type="match status" value="1"/>
</dbReference>
<dbReference type="EC" id="4.2.2.2" evidence="5"/>
<evidence type="ECO:0000256" key="4">
    <source>
        <dbReference type="ARBA" id="ARBA00006463"/>
    </source>
</evidence>
<dbReference type="EMBL" id="QKXF01000124">
    <property type="protein sequence ID" value="RQM16236.1"/>
    <property type="molecule type" value="Genomic_DNA"/>
</dbReference>
<comment type="caution">
    <text evidence="13">The sequence shown here is derived from an EMBL/GenBank/DDBJ whole genome shotgun (WGS) entry which is preliminary data.</text>
</comment>
<evidence type="ECO:0000256" key="11">
    <source>
        <dbReference type="ARBA" id="ARBA00039895"/>
    </source>
</evidence>
<comment type="subcellular location">
    <subcellularLocation>
        <location evidence="3">Secreted</location>
    </subcellularLocation>
</comment>
<dbReference type="Pfam" id="PF03211">
    <property type="entry name" value="Pectate_lyase"/>
    <property type="match status" value="1"/>
</dbReference>
<comment type="catalytic activity">
    <reaction evidence="1">
        <text>Eliminative cleavage of (1-&gt;4)-alpha-D-galacturonan to give oligosaccharides with 4-deoxy-alpha-D-galact-4-enuronosyl groups at their non-reducing ends.</text>
        <dbReference type="EC" id="4.2.2.2"/>
    </reaction>
</comment>
<feature type="chain" id="PRO_5044081713" description="Probable pectate lyase F" evidence="12">
    <location>
        <begin position="19"/>
        <end position="283"/>
    </location>
</feature>
<dbReference type="Gene3D" id="2.160.20.10">
    <property type="entry name" value="Single-stranded right-handed beta-helix, Pectin lyase-like"/>
    <property type="match status" value="1"/>
</dbReference>
<comment type="similarity">
    <text evidence="4">Belongs to the polysaccharide lyase 3 family.</text>
</comment>
<evidence type="ECO:0000256" key="10">
    <source>
        <dbReference type="ARBA" id="ARBA00025679"/>
    </source>
</evidence>
<dbReference type="InterPro" id="IPR004898">
    <property type="entry name" value="Pectate_lyase_PlyH/PlyE-like"/>
</dbReference>
<dbReference type="Proteomes" id="UP000286097">
    <property type="component" value="Unassembled WGS sequence"/>
</dbReference>
<protein>
    <recommendedName>
        <fullName evidence="11">Probable pectate lyase F</fullName>
        <ecNumber evidence="5">4.2.2.2</ecNumber>
    </recommendedName>
</protein>
<reference evidence="15 16" key="1">
    <citation type="submission" date="2018-06" db="EMBL/GenBank/DDBJ databases">
        <title>Comparative genomics of downy mildews reveals potential adaptations to biotrophy.</title>
        <authorList>
            <person name="Fletcher K."/>
            <person name="Klosterman S.J."/>
            <person name="Derevnina L."/>
            <person name="Martin F."/>
            <person name="Koike S."/>
            <person name="Reyes Chin-Wo S."/>
            <person name="Mou B."/>
            <person name="Michelmore R."/>
        </authorList>
    </citation>
    <scope>NUCLEOTIDE SEQUENCE [LARGE SCALE GENOMIC DNA]</scope>
    <source>
        <strain evidence="14 16">R13</strain>
        <strain evidence="13 15">R14</strain>
    </source>
</reference>
<evidence type="ECO:0000256" key="8">
    <source>
        <dbReference type="ARBA" id="ARBA00022837"/>
    </source>
</evidence>
<keyword evidence="7 12" id="KW-0732">Signal</keyword>
<dbReference type="OrthoDB" id="441042at2759"/>
<proteinExistence type="inferred from homology"/>
<evidence type="ECO:0000313" key="16">
    <source>
        <dbReference type="Proteomes" id="UP000286097"/>
    </source>
</evidence>